<evidence type="ECO:0000313" key="10">
    <source>
        <dbReference type="Proteomes" id="UP000199391"/>
    </source>
</evidence>
<evidence type="ECO:0000256" key="4">
    <source>
        <dbReference type="ARBA" id="ARBA00023277"/>
    </source>
</evidence>
<dbReference type="GO" id="GO:0008422">
    <property type="term" value="F:beta-glucosidase activity"/>
    <property type="evidence" value="ECO:0007669"/>
    <property type="project" value="TreeGrafter"/>
</dbReference>
<dbReference type="AlphaFoldDB" id="A0A1I7KU32"/>
<evidence type="ECO:0000259" key="8">
    <source>
        <dbReference type="Pfam" id="PF00150"/>
    </source>
</evidence>
<dbReference type="GO" id="GO:0009986">
    <property type="term" value="C:cell surface"/>
    <property type="evidence" value="ECO:0007669"/>
    <property type="project" value="TreeGrafter"/>
</dbReference>
<sequence>MEAIGGETSWGNPLITEELIKAAKANGFNAIRLPVAWDQYANQQTAKIDQAWMDRVKRVVKYCVDNQMYVLLNIHWDGGWLERNVEPDKQVAVNQKQKAFWTQIATQLRDFDEHLMFAGANEPSVDAATQMPVLNSYHQTFVDAVRATGGKNAYRVLVVQGPAVDIDKSAKWWTVMPTDTVSNKLMYEVHFYPWNFTLMDKDEWWGNQFYYWGKDNHSTTDTAHNPTWGEEAYVDQQFLSIRQQFVDKGIPVVLGEYAAMLRTNLTGDALALHKKSRAYYIQYATHAAVANGLIPFYWDVGGLIDRRNNTVLDPNLLDALVKGATP</sequence>
<dbReference type="GO" id="GO:0005576">
    <property type="term" value="C:extracellular region"/>
    <property type="evidence" value="ECO:0007669"/>
    <property type="project" value="TreeGrafter"/>
</dbReference>
<dbReference type="STRING" id="1035707.SAMN05216552_1019107"/>
<dbReference type="PANTHER" id="PTHR31297">
    <property type="entry name" value="GLUCAN ENDO-1,6-BETA-GLUCOSIDASE B"/>
    <property type="match status" value="1"/>
</dbReference>
<dbReference type="Proteomes" id="UP000199391">
    <property type="component" value="Unassembled WGS sequence"/>
</dbReference>
<reference evidence="10" key="1">
    <citation type="submission" date="2016-10" db="EMBL/GenBank/DDBJ databases">
        <authorList>
            <person name="Varghese N."/>
            <person name="Submissions S."/>
        </authorList>
    </citation>
    <scope>NUCLEOTIDE SEQUENCE [LARGE SCALE GENOMIC DNA]</scope>
    <source>
        <strain evidence="10">CGMCC 1.11014</strain>
    </source>
</reference>
<keyword evidence="10" id="KW-1185">Reference proteome</keyword>
<evidence type="ECO:0000256" key="6">
    <source>
        <dbReference type="ARBA" id="ARBA00023326"/>
    </source>
</evidence>
<evidence type="ECO:0000256" key="5">
    <source>
        <dbReference type="ARBA" id="ARBA00023295"/>
    </source>
</evidence>
<dbReference type="InterPro" id="IPR001547">
    <property type="entry name" value="Glyco_hydro_5"/>
</dbReference>
<evidence type="ECO:0000256" key="7">
    <source>
        <dbReference type="RuleBase" id="RU361153"/>
    </source>
</evidence>
<dbReference type="GO" id="GO:0030245">
    <property type="term" value="P:cellulose catabolic process"/>
    <property type="evidence" value="ECO:0007669"/>
    <property type="project" value="UniProtKB-KW"/>
</dbReference>
<protein>
    <submittedName>
        <fullName evidence="9">Aryl-phospho-beta-D-glucosidase BglC, GH1 family</fullName>
    </submittedName>
</protein>
<gene>
    <name evidence="9" type="ORF">SAMN05216552_1019107</name>
</gene>
<evidence type="ECO:0000256" key="2">
    <source>
        <dbReference type="ARBA" id="ARBA00022801"/>
    </source>
</evidence>
<organism evidence="9 10">
    <name type="scientific">Pseudoduganella namucuonensis</name>
    <dbReference type="NCBI Taxonomy" id="1035707"/>
    <lineage>
        <taxon>Bacteria</taxon>
        <taxon>Pseudomonadati</taxon>
        <taxon>Pseudomonadota</taxon>
        <taxon>Betaproteobacteria</taxon>
        <taxon>Burkholderiales</taxon>
        <taxon>Oxalobacteraceae</taxon>
        <taxon>Telluria group</taxon>
        <taxon>Pseudoduganella</taxon>
    </lineage>
</organism>
<dbReference type="PANTHER" id="PTHR31297:SF41">
    <property type="entry name" value="ENDOGLUCANASE, PUTATIVE (AFU_ORTHOLOGUE AFUA_5G01830)-RELATED"/>
    <property type="match status" value="1"/>
</dbReference>
<dbReference type="EMBL" id="FPBO01000019">
    <property type="protein sequence ID" value="SFV00950.1"/>
    <property type="molecule type" value="Genomic_DNA"/>
</dbReference>
<keyword evidence="6" id="KW-0624">Polysaccharide degradation</keyword>
<evidence type="ECO:0000313" key="9">
    <source>
        <dbReference type="EMBL" id="SFV00950.1"/>
    </source>
</evidence>
<dbReference type="InterPro" id="IPR050386">
    <property type="entry name" value="Glycosyl_hydrolase_5"/>
</dbReference>
<feature type="domain" description="Glycoside hydrolase family 5" evidence="8">
    <location>
        <begin position="4"/>
        <end position="301"/>
    </location>
</feature>
<evidence type="ECO:0000256" key="1">
    <source>
        <dbReference type="ARBA" id="ARBA00005641"/>
    </source>
</evidence>
<evidence type="ECO:0000256" key="3">
    <source>
        <dbReference type="ARBA" id="ARBA00023001"/>
    </source>
</evidence>
<keyword evidence="5 7" id="KW-0326">Glycosidase</keyword>
<dbReference type="Pfam" id="PF00150">
    <property type="entry name" value="Cellulase"/>
    <property type="match status" value="1"/>
</dbReference>
<dbReference type="Gene3D" id="3.20.20.80">
    <property type="entry name" value="Glycosidases"/>
    <property type="match status" value="1"/>
</dbReference>
<keyword evidence="2 7" id="KW-0378">Hydrolase</keyword>
<keyword evidence="4" id="KW-0119">Carbohydrate metabolism</keyword>
<dbReference type="SUPFAM" id="SSF51445">
    <property type="entry name" value="(Trans)glycosidases"/>
    <property type="match status" value="1"/>
</dbReference>
<accession>A0A1I7KU32</accession>
<name>A0A1I7KU32_9BURK</name>
<comment type="similarity">
    <text evidence="1 7">Belongs to the glycosyl hydrolase 5 (cellulase A) family.</text>
</comment>
<dbReference type="InterPro" id="IPR017853">
    <property type="entry name" value="GH"/>
</dbReference>
<proteinExistence type="inferred from homology"/>
<keyword evidence="3" id="KW-0136">Cellulose degradation</keyword>